<evidence type="ECO:0000313" key="1">
    <source>
        <dbReference type="EMBL" id="OSI18271.1"/>
    </source>
</evidence>
<reference evidence="2" key="1">
    <citation type="submission" date="2017-01" db="EMBL/GenBank/DDBJ databases">
        <authorList>
            <person name="Mah S.A."/>
            <person name="Swanson W.J."/>
            <person name="Moy G.W."/>
            <person name="Vacquier V.D."/>
        </authorList>
    </citation>
    <scope>NUCLEOTIDE SEQUENCE [LARGE SCALE GENOMIC DNA]</scope>
    <source>
        <strain evidence="2">124861</strain>
    </source>
</reference>
<dbReference type="AlphaFoldDB" id="A0A1X3DEX1"/>
<protein>
    <submittedName>
        <fullName evidence="1">Uncharacterized protein</fullName>
    </submittedName>
</protein>
<evidence type="ECO:0000313" key="2">
    <source>
        <dbReference type="Proteomes" id="UP000193303"/>
    </source>
</evidence>
<proteinExistence type="predicted"/>
<sequence>MISDGLYPEKQMCDTLSQAWSFVDIAEIIITYVKLSAATFKQAGYATAHLSGFTPAAKQIYHAETACFRARNRKA</sequence>
<dbReference type="EMBL" id="MTAB01000027">
    <property type="protein sequence ID" value="OSI18271.1"/>
    <property type="molecule type" value="Genomic_DNA"/>
</dbReference>
<organism evidence="1 2">
    <name type="scientific">Neisseria dumasiana</name>
    <dbReference type="NCBI Taxonomy" id="1931275"/>
    <lineage>
        <taxon>Bacteria</taxon>
        <taxon>Pseudomonadati</taxon>
        <taxon>Pseudomonadota</taxon>
        <taxon>Betaproteobacteria</taxon>
        <taxon>Neisseriales</taxon>
        <taxon>Neisseriaceae</taxon>
        <taxon>Neisseria</taxon>
    </lineage>
</organism>
<comment type="caution">
    <text evidence="1">The sequence shown here is derived from an EMBL/GenBank/DDBJ whole genome shotgun (WGS) entry which is preliminary data.</text>
</comment>
<dbReference type="RefSeq" id="WP_085360286.1">
    <property type="nucleotide sequence ID" value="NZ_MTAB01000027.1"/>
</dbReference>
<accession>A0A1X3DEX1</accession>
<dbReference type="Proteomes" id="UP000193303">
    <property type="component" value="Unassembled WGS sequence"/>
</dbReference>
<gene>
    <name evidence="1" type="ORF">BV912_10175</name>
</gene>
<name>A0A1X3DEX1_9NEIS</name>